<comment type="caution">
    <text evidence="2">The sequence shown here is derived from an EMBL/GenBank/DDBJ whole genome shotgun (WGS) entry which is preliminary data.</text>
</comment>
<sequence>MMRGRCSLAPRYKKSRAIENCCSEKQMRALTLQQQRGKEGQCTKAWAGDMGQWGAREGKEGQGRKSRAGGLGHCGAPGPAKCGQKTWGHWGARNGRAG</sequence>
<gene>
    <name evidence="2" type="ORF">CSSPJE1EN2_LOCUS26392</name>
</gene>
<protein>
    <submittedName>
        <fullName evidence="2">Uncharacterized protein</fullName>
    </submittedName>
</protein>
<feature type="region of interest" description="Disordered" evidence="1">
    <location>
        <begin position="79"/>
        <end position="98"/>
    </location>
</feature>
<reference evidence="2" key="1">
    <citation type="submission" date="2024-03" db="EMBL/GenBank/DDBJ databases">
        <authorList>
            <consortium name="ELIXIR-Norway"/>
            <consortium name="Elixir Norway"/>
        </authorList>
    </citation>
    <scope>NUCLEOTIDE SEQUENCE</scope>
</reference>
<name>A0ABP1A0B7_9BRYO</name>
<evidence type="ECO:0000256" key="1">
    <source>
        <dbReference type="SAM" id="MobiDB-lite"/>
    </source>
</evidence>
<keyword evidence="3" id="KW-1185">Reference proteome</keyword>
<evidence type="ECO:0000313" key="3">
    <source>
        <dbReference type="Proteomes" id="UP001497522"/>
    </source>
</evidence>
<dbReference type="Proteomes" id="UP001497522">
    <property type="component" value="Unassembled WGS sequence"/>
</dbReference>
<dbReference type="EMBL" id="CAXHBF010000523">
    <property type="protein sequence ID" value="CAK9856460.1"/>
    <property type="molecule type" value="Genomic_DNA"/>
</dbReference>
<proteinExistence type="predicted"/>
<evidence type="ECO:0000313" key="2">
    <source>
        <dbReference type="EMBL" id="CAK9856460.1"/>
    </source>
</evidence>
<organism evidence="2 3">
    <name type="scientific">Sphagnum jensenii</name>
    <dbReference type="NCBI Taxonomy" id="128206"/>
    <lineage>
        <taxon>Eukaryota</taxon>
        <taxon>Viridiplantae</taxon>
        <taxon>Streptophyta</taxon>
        <taxon>Embryophyta</taxon>
        <taxon>Bryophyta</taxon>
        <taxon>Sphagnophytina</taxon>
        <taxon>Sphagnopsida</taxon>
        <taxon>Sphagnales</taxon>
        <taxon>Sphagnaceae</taxon>
        <taxon>Sphagnum</taxon>
    </lineage>
</organism>
<feature type="region of interest" description="Disordered" evidence="1">
    <location>
        <begin position="53"/>
        <end position="72"/>
    </location>
</feature>
<accession>A0ABP1A0B7</accession>